<accession>W9YVA9</accession>
<sequence length="533" mass="59639">MADLGMSQSAPTSYSNSVVHYSSGFSVSPEQQHEPGFLLQTELWSPSLSGTLSKTSTWPTTGNMTQAETDVRITREQKVPTKIMNDYSSMLVEFYFKEVAALFSCYDSQLNPFRSTVSKLWKSSTSVFYVVQSMAAACLTDVFPNLHAVGAQMRDKAASCVEADIRDSKVDTGSLLTLIMLGLSASWHQANDLGQKEFDHARTIMHAIQMGQIPSILENNSKRNLQFFQEAMIYWEMLLSYVSDITMPLPLPESQGPALPDKAKASQAVEPSFPHPWTGVAREAQAIVFEVGRLVRQERQRIRNRPFFTSLSDIATSRKALETAASLARRLQNLQFPTEESVISPGDAQTPVIHLLTIAEAYRRTGLLQLYRVFPDLLAPQEQDNEDQLDCQSAWNMPEENIYRRLTELALEIVDLLRSIPTESRTRCVQPFLLVATASELRTCSATEYSSGPGITGVDTNEISGPASTSIQVLEARKFIIGRLSTFEHVLPAKPIRQMVEIVKHTWDQLDMGLSNVYWMDVMIEKGWETTMG</sequence>
<dbReference type="EMBL" id="AMWN01000002">
    <property type="protein sequence ID" value="EXJ93625.1"/>
    <property type="molecule type" value="Genomic_DNA"/>
</dbReference>
<reference evidence="3 4" key="1">
    <citation type="submission" date="2013-03" db="EMBL/GenBank/DDBJ databases">
        <title>The Genome Sequence of Capronia coronata CBS 617.96.</title>
        <authorList>
            <consortium name="The Broad Institute Genomics Platform"/>
            <person name="Cuomo C."/>
            <person name="de Hoog S."/>
            <person name="Gorbushina A."/>
            <person name="Walker B."/>
            <person name="Young S.K."/>
            <person name="Zeng Q."/>
            <person name="Gargeya S."/>
            <person name="Fitzgerald M."/>
            <person name="Haas B."/>
            <person name="Abouelleil A."/>
            <person name="Allen A.W."/>
            <person name="Alvarado L."/>
            <person name="Arachchi H.M."/>
            <person name="Berlin A.M."/>
            <person name="Chapman S.B."/>
            <person name="Gainer-Dewar J."/>
            <person name="Goldberg J."/>
            <person name="Griggs A."/>
            <person name="Gujja S."/>
            <person name="Hansen M."/>
            <person name="Howarth C."/>
            <person name="Imamovic A."/>
            <person name="Ireland A."/>
            <person name="Larimer J."/>
            <person name="McCowan C."/>
            <person name="Murphy C."/>
            <person name="Pearson M."/>
            <person name="Poon T.W."/>
            <person name="Priest M."/>
            <person name="Roberts A."/>
            <person name="Saif S."/>
            <person name="Shea T."/>
            <person name="Sisk P."/>
            <person name="Sykes S."/>
            <person name="Wortman J."/>
            <person name="Nusbaum C."/>
            <person name="Birren B."/>
        </authorList>
    </citation>
    <scope>NUCLEOTIDE SEQUENCE [LARGE SCALE GENOMIC DNA]</scope>
    <source>
        <strain evidence="3 4">CBS 617.96</strain>
    </source>
</reference>
<dbReference type="GO" id="GO:0045944">
    <property type="term" value="P:positive regulation of transcription by RNA polymerase II"/>
    <property type="evidence" value="ECO:0007669"/>
    <property type="project" value="TreeGrafter"/>
</dbReference>
<dbReference type="GO" id="GO:0000976">
    <property type="term" value="F:transcription cis-regulatory region binding"/>
    <property type="evidence" value="ECO:0007669"/>
    <property type="project" value="TreeGrafter"/>
</dbReference>
<evidence type="ECO:0000256" key="2">
    <source>
        <dbReference type="ARBA" id="ARBA00023242"/>
    </source>
</evidence>
<organism evidence="3 4">
    <name type="scientific">Capronia coronata CBS 617.96</name>
    <dbReference type="NCBI Taxonomy" id="1182541"/>
    <lineage>
        <taxon>Eukaryota</taxon>
        <taxon>Fungi</taxon>
        <taxon>Dikarya</taxon>
        <taxon>Ascomycota</taxon>
        <taxon>Pezizomycotina</taxon>
        <taxon>Eurotiomycetes</taxon>
        <taxon>Chaetothyriomycetidae</taxon>
        <taxon>Chaetothyriales</taxon>
        <taxon>Herpotrichiellaceae</taxon>
        <taxon>Capronia</taxon>
    </lineage>
</organism>
<dbReference type="Pfam" id="PF11951">
    <property type="entry name" value="Fungal_trans_2"/>
    <property type="match status" value="1"/>
</dbReference>
<dbReference type="AlphaFoldDB" id="W9YVA9"/>
<keyword evidence="2" id="KW-0539">Nucleus</keyword>
<dbReference type="HOGENOM" id="CLU_014597_2_1_1"/>
<dbReference type="GeneID" id="19156918"/>
<evidence type="ECO:0008006" key="5">
    <source>
        <dbReference type="Google" id="ProtNLM"/>
    </source>
</evidence>
<name>W9YVA9_9EURO</name>
<dbReference type="RefSeq" id="XP_007721119.1">
    <property type="nucleotide sequence ID" value="XM_007722929.1"/>
</dbReference>
<comment type="caution">
    <text evidence="3">The sequence shown here is derived from an EMBL/GenBank/DDBJ whole genome shotgun (WGS) entry which is preliminary data.</text>
</comment>
<protein>
    <recommendedName>
        <fullName evidence="5">Transcription factor domain-containing protein</fullName>
    </recommendedName>
</protein>
<proteinExistence type="predicted"/>
<keyword evidence="4" id="KW-1185">Reference proteome</keyword>
<dbReference type="Proteomes" id="UP000019484">
    <property type="component" value="Unassembled WGS sequence"/>
</dbReference>
<dbReference type="PANTHER" id="PTHR37534:SF11">
    <property type="entry name" value="ZN(II)2CYS6 TRANSCRIPTION FACTOR (EUROFUNG)"/>
    <property type="match status" value="1"/>
</dbReference>
<evidence type="ECO:0000313" key="4">
    <source>
        <dbReference type="Proteomes" id="UP000019484"/>
    </source>
</evidence>
<dbReference type="GO" id="GO:0003700">
    <property type="term" value="F:DNA-binding transcription factor activity"/>
    <property type="evidence" value="ECO:0007669"/>
    <property type="project" value="TreeGrafter"/>
</dbReference>
<dbReference type="OrthoDB" id="4835445at2759"/>
<dbReference type="GO" id="GO:0005634">
    <property type="term" value="C:nucleus"/>
    <property type="evidence" value="ECO:0007669"/>
    <property type="project" value="UniProtKB-SubCell"/>
</dbReference>
<dbReference type="eggNOG" id="ENOG502SIJF">
    <property type="taxonomic scope" value="Eukaryota"/>
</dbReference>
<gene>
    <name evidence="3" type="ORF">A1O1_02017</name>
</gene>
<evidence type="ECO:0000313" key="3">
    <source>
        <dbReference type="EMBL" id="EXJ93625.1"/>
    </source>
</evidence>
<evidence type="ECO:0000256" key="1">
    <source>
        <dbReference type="ARBA" id="ARBA00004123"/>
    </source>
</evidence>
<dbReference type="InterPro" id="IPR021858">
    <property type="entry name" value="Fun_TF"/>
</dbReference>
<dbReference type="PANTHER" id="PTHR37534">
    <property type="entry name" value="TRANSCRIPTIONAL ACTIVATOR PROTEIN UGA3"/>
    <property type="match status" value="1"/>
</dbReference>
<comment type="subcellular location">
    <subcellularLocation>
        <location evidence="1">Nucleus</location>
    </subcellularLocation>
</comment>
<dbReference type="STRING" id="1182541.W9YVA9"/>